<dbReference type="Gene3D" id="2.130.10.10">
    <property type="entry name" value="YVTN repeat-like/Quinoprotein amine dehydrogenase"/>
    <property type="match status" value="2"/>
</dbReference>
<evidence type="ECO:0000313" key="3">
    <source>
        <dbReference type="EMBL" id="NGY04840.1"/>
    </source>
</evidence>
<dbReference type="InterPro" id="IPR015943">
    <property type="entry name" value="WD40/YVTN_repeat-like_dom_sf"/>
</dbReference>
<dbReference type="AlphaFoldDB" id="A0A6M2BR87"/>
<dbReference type="EMBL" id="JAAMOW010000004">
    <property type="protein sequence ID" value="NGY04840.1"/>
    <property type="molecule type" value="Genomic_DNA"/>
</dbReference>
<dbReference type="Proteomes" id="UP000472676">
    <property type="component" value="Unassembled WGS sequence"/>
</dbReference>
<evidence type="ECO:0000256" key="1">
    <source>
        <dbReference type="SAM" id="MobiDB-lite"/>
    </source>
</evidence>
<feature type="region of interest" description="Disordered" evidence="1">
    <location>
        <begin position="138"/>
        <end position="218"/>
    </location>
</feature>
<sequence length="415" mass="42722">MKATPAAAGSDPAGPASTGAWPALIFTLIVAAAAAYAFSPRPAPPFAPTAVHPDGLLVDGLARDGDRLLAVGEQGRILVADSVKGPWHEATVDPQRGSTLTKVKFIDDKLVLAVGHDGWILRSTDRGEHWKEAFFIPTPKDADEDSPSGAIAPPPDAGSSAEPPPDAGMSAEPPPDASMSAEPPGDVGTSAEPPADDGSAGFGGDSGPEPLQPDPLLGIAGPFNDRIFAVGGFGLMLKSDDQGQTWQRVVSEAVGDHHLSAMVRAADGALILVGERGLMARSTDNGDNWQLLPQVYDGSFFGVLALKSKSLLAFGMRGHVFRSEDDGKTWKESKVPSGSSLFGGNVSADGDVVLVGAGSTVLVSKDDGRSFTQPLEPAFSDLATVLPVSADSWLVGGDGGLKLVTSAAHDKETQP</sequence>
<comment type="caution">
    <text evidence="3">The sequence shown here is derived from an EMBL/GenBank/DDBJ whole genome shotgun (WGS) entry which is preliminary data.</text>
</comment>
<dbReference type="SUPFAM" id="SSF110296">
    <property type="entry name" value="Oligoxyloglucan reducing end-specific cellobiohydrolase"/>
    <property type="match status" value="1"/>
</dbReference>
<keyword evidence="2" id="KW-0812">Transmembrane</keyword>
<keyword evidence="2" id="KW-0472">Membrane</keyword>
<gene>
    <name evidence="3" type="ORF">G7Y85_08685</name>
</gene>
<dbReference type="PANTHER" id="PTHR47199:SF2">
    <property type="entry name" value="PHOTOSYSTEM II STABILITY_ASSEMBLY FACTOR HCF136, CHLOROPLASTIC"/>
    <property type="match status" value="1"/>
</dbReference>
<evidence type="ECO:0000256" key="2">
    <source>
        <dbReference type="SAM" id="Phobius"/>
    </source>
</evidence>
<feature type="compositionally biased region" description="Pro residues" evidence="1">
    <location>
        <begin position="152"/>
        <end position="176"/>
    </location>
</feature>
<protein>
    <submittedName>
        <fullName evidence="3">Uncharacterized protein</fullName>
    </submittedName>
</protein>
<proteinExistence type="predicted"/>
<dbReference type="PANTHER" id="PTHR47199">
    <property type="entry name" value="PHOTOSYSTEM II STABILITY/ASSEMBLY FACTOR HCF136, CHLOROPLASTIC"/>
    <property type="match status" value="1"/>
</dbReference>
<dbReference type="RefSeq" id="WP_166255010.1">
    <property type="nucleotide sequence ID" value="NZ_JAAMOW010000004.1"/>
</dbReference>
<keyword evidence="2" id="KW-1133">Transmembrane helix</keyword>
<name>A0A6M2BR87_9GAMM</name>
<accession>A0A6M2BR87</accession>
<feature type="transmembrane region" description="Helical" evidence="2">
    <location>
        <begin position="20"/>
        <end position="38"/>
    </location>
</feature>
<reference evidence="3 4" key="1">
    <citation type="journal article" date="2014" name="Int. J. Syst. Evol. Microbiol.">
        <title>Solimonas terrae sp. nov., isolated from soil.</title>
        <authorList>
            <person name="Kim S.J."/>
            <person name="Moon J.Y."/>
            <person name="Weon H.Y."/>
            <person name="Ahn J.H."/>
            <person name="Chen W.M."/>
            <person name="Kwon S.W."/>
        </authorList>
    </citation>
    <scope>NUCLEOTIDE SEQUENCE [LARGE SCALE GENOMIC DNA]</scope>
    <source>
        <strain evidence="3 4">KIS83-12</strain>
    </source>
</reference>
<evidence type="ECO:0000313" key="4">
    <source>
        <dbReference type="Proteomes" id="UP000472676"/>
    </source>
</evidence>
<organism evidence="3 4">
    <name type="scientific">Solimonas terrae</name>
    <dbReference type="NCBI Taxonomy" id="1396819"/>
    <lineage>
        <taxon>Bacteria</taxon>
        <taxon>Pseudomonadati</taxon>
        <taxon>Pseudomonadota</taxon>
        <taxon>Gammaproteobacteria</taxon>
        <taxon>Nevskiales</taxon>
        <taxon>Nevskiaceae</taxon>
        <taxon>Solimonas</taxon>
    </lineage>
</organism>
<keyword evidence="4" id="KW-1185">Reference proteome</keyword>
<dbReference type="CDD" id="cd15482">
    <property type="entry name" value="Sialidase_non-viral"/>
    <property type="match status" value="1"/>
</dbReference>